<sequence>MKRRRVDKFRIVTFVQRRLVNPVVRALLERGVGVPGYALLETVGRRTGQARRTPVGDGLEGSTFWIVSEHGRRSAYVRNIEANPRVRVRVRGRWRSGTAHLLPDDDPRERQRLLSRRLAARINAASVRRLGTDLLTVRIDLDD</sequence>
<dbReference type="AlphaFoldDB" id="A0A3N0GNH8"/>
<name>A0A3N0GNH8_9ACTN</name>
<organism evidence="1 2">
    <name type="scientific">Nocardioides pocheonensis</name>
    <dbReference type="NCBI Taxonomy" id="661485"/>
    <lineage>
        <taxon>Bacteria</taxon>
        <taxon>Bacillati</taxon>
        <taxon>Actinomycetota</taxon>
        <taxon>Actinomycetes</taxon>
        <taxon>Propionibacteriales</taxon>
        <taxon>Nocardioidaceae</taxon>
        <taxon>Nocardioides</taxon>
    </lineage>
</organism>
<comment type="caution">
    <text evidence="1">The sequence shown here is derived from an EMBL/GenBank/DDBJ whole genome shotgun (WGS) entry which is preliminary data.</text>
</comment>
<accession>A0A3N0GNH8</accession>
<dbReference type="SUPFAM" id="SSF50475">
    <property type="entry name" value="FMN-binding split barrel"/>
    <property type="match status" value="1"/>
</dbReference>
<dbReference type="EMBL" id="RJSF01000040">
    <property type="protein sequence ID" value="RNM13977.1"/>
    <property type="molecule type" value="Genomic_DNA"/>
</dbReference>
<dbReference type="InterPro" id="IPR012349">
    <property type="entry name" value="Split_barrel_FMN-bd"/>
</dbReference>
<keyword evidence="2" id="KW-1185">Reference proteome</keyword>
<dbReference type="GO" id="GO:0016491">
    <property type="term" value="F:oxidoreductase activity"/>
    <property type="evidence" value="ECO:0007669"/>
    <property type="project" value="InterPro"/>
</dbReference>
<protein>
    <submittedName>
        <fullName evidence="1">Nitroreductase family deazaflavin-dependent oxidoreductase</fullName>
    </submittedName>
</protein>
<gene>
    <name evidence="1" type="ORF">EFL26_13600</name>
</gene>
<dbReference type="RefSeq" id="WP_123223385.1">
    <property type="nucleotide sequence ID" value="NZ_RJSF01000040.1"/>
</dbReference>
<dbReference type="Gene3D" id="2.30.110.10">
    <property type="entry name" value="Electron Transport, Fmn-binding Protein, Chain A"/>
    <property type="match status" value="1"/>
</dbReference>
<evidence type="ECO:0000313" key="1">
    <source>
        <dbReference type="EMBL" id="RNM13977.1"/>
    </source>
</evidence>
<dbReference type="Proteomes" id="UP000279994">
    <property type="component" value="Unassembled WGS sequence"/>
</dbReference>
<dbReference type="InterPro" id="IPR004378">
    <property type="entry name" value="F420H2_quin_Rdtase"/>
</dbReference>
<reference evidence="1 2" key="1">
    <citation type="submission" date="2018-11" db="EMBL/GenBank/DDBJ databases">
        <authorList>
            <person name="Li F."/>
        </authorList>
    </citation>
    <scope>NUCLEOTIDE SEQUENCE [LARGE SCALE GENOMIC DNA]</scope>
    <source>
        <strain evidence="1 2">Gsoil 818</strain>
    </source>
</reference>
<dbReference type="NCBIfam" id="TIGR00026">
    <property type="entry name" value="hi_GC_TIGR00026"/>
    <property type="match status" value="1"/>
</dbReference>
<dbReference type="OrthoDB" id="8225825at2"/>
<proteinExistence type="predicted"/>
<evidence type="ECO:0000313" key="2">
    <source>
        <dbReference type="Proteomes" id="UP000279994"/>
    </source>
</evidence>
<dbReference type="Pfam" id="PF04075">
    <property type="entry name" value="F420H2_quin_red"/>
    <property type="match status" value="1"/>
</dbReference>